<dbReference type="SUPFAM" id="SSF55257">
    <property type="entry name" value="RBP11-like subunits of RNA polymerase"/>
    <property type="match status" value="1"/>
</dbReference>
<dbReference type="GO" id="GO:0005665">
    <property type="term" value="C:RNA polymerase II, core complex"/>
    <property type="evidence" value="ECO:0007669"/>
    <property type="project" value="EnsemblFungi"/>
</dbReference>
<keyword evidence="5" id="KW-0539">Nucleus</keyword>
<evidence type="ECO:0000256" key="6">
    <source>
        <dbReference type="ARBA" id="ARBA00025804"/>
    </source>
</evidence>
<dbReference type="GO" id="GO:0006366">
    <property type="term" value="P:transcription by RNA polymerase II"/>
    <property type="evidence" value="ECO:0007669"/>
    <property type="project" value="TreeGrafter"/>
</dbReference>
<dbReference type="PANTHER" id="PTHR11800:SF2">
    <property type="entry name" value="DNA-DIRECTED RNA POLYMERASE II SUBUNIT RPB3"/>
    <property type="match status" value="1"/>
</dbReference>
<organism evidence="9 10">
    <name type="scientific">Aspergillus fumigatus (strain CBS 144.89 / FGSC A1163 / CEA10)</name>
    <name type="common">Neosartorya fumigata</name>
    <dbReference type="NCBI Taxonomy" id="451804"/>
    <lineage>
        <taxon>Eukaryota</taxon>
        <taxon>Fungi</taxon>
        <taxon>Dikarya</taxon>
        <taxon>Ascomycota</taxon>
        <taxon>Pezizomycotina</taxon>
        <taxon>Eurotiomycetes</taxon>
        <taxon>Eurotiomycetidae</taxon>
        <taxon>Eurotiales</taxon>
        <taxon>Aspergillaceae</taxon>
        <taxon>Aspergillus</taxon>
        <taxon>Aspergillus subgen. Fumigati</taxon>
    </lineage>
</organism>
<dbReference type="PhylomeDB" id="B0XTA3"/>
<dbReference type="SMART" id="SM00662">
    <property type="entry name" value="RPOLD"/>
    <property type="match status" value="1"/>
</dbReference>
<evidence type="ECO:0000256" key="1">
    <source>
        <dbReference type="ARBA" id="ARBA00004123"/>
    </source>
</evidence>
<dbReference type="GO" id="GO:0000785">
    <property type="term" value="C:chromatin"/>
    <property type="evidence" value="ECO:0007669"/>
    <property type="project" value="EnsemblFungi"/>
</dbReference>
<proteinExistence type="inferred from homology"/>
<dbReference type="GO" id="GO:0003899">
    <property type="term" value="F:DNA-directed RNA polymerase activity"/>
    <property type="evidence" value="ECO:0007669"/>
    <property type="project" value="InterPro"/>
</dbReference>
<evidence type="ECO:0000313" key="10">
    <source>
        <dbReference type="Proteomes" id="UP000001699"/>
    </source>
</evidence>
<dbReference type="GO" id="GO:0003677">
    <property type="term" value="F:DNA binding"/>
    <property type="evidence" value="ECO:0007669"/>
    <property type="project" value="EnsemblFungi"/>
</dbReference>
<comment type="subcellular location">
    <subcellularLocation>
        <location evidence="1">Nucleus</location>
    </subcellularLocation>
</comment>
<feature type="domain" description="DNA-directed RNA polymerase RpoA/D/Rpb3-type" evidence="8">
    <location>
        <begin position="79"/>
        <end position="324"/>
    </location>
</feature>
<dbReference type="InterPro" id="IPR011263">
    <property type="entry name" value="DNA-dir_RNA_pol_RpoA/D/Rpb3"/>
</dbReference>
<comment type="subunit">
    <text evidence="2">Component of the RNA polymerase II (Pol II) complex consisting of 12 subunits.</text>
</comment>
<evidence type="ECO:0000259" key="8">
    <source>
        <dbReference type="SMART" id="SM00662"/>
    </source>
</evidence>
<dbReference type="HAMAP" id="MF_00320">
    <property type="entry name" value="RNApol_arch_Rpo3"/>
    <property type="match status" value="1"/>
</dbReference>
<keyword evidence="4" id="KW-0804">Transcription</keyword>
<dbReference type="SUPFAM" id="SSF56553">
    <property type="entry name" value="Insert subdomain of RNA polymerase alpha subunit"/>
    <property type="match status" value="1"/>
</dbReference>
<dbReference type="EMBL" id="DS499595">
    <property type="protein sequence ID" value="EDP54812.1"/>
    <property type="molecule type" value="Genomic_DNA"/>
</dbReference>
<evidence type="ECO:0000313" key="9">
    <source>
        <dbReference type="EMBL" id="EDP54812.1"/>
    </source>
</evidence>
<dbReference type="OrthoDB" id="270173at2759"/>
<dbReference type="PROSITE" id="PS00446">
    <property type="entry name" value="RNA_POL_D_30KD"/>
    <property type="match status" value="1"/>
</dbReference>
<evidence type="ECO:0000256" key="4">
    <source>
        <dbReference type="ARBA" id="ARBA00023163"/>
    </source>
</evidence>
<evidence type="ECO:0000256" key="2">
    <source>
        <dbReference type="ARBA" id="ARBA00011730"/>
    </source>
</evidence>
<dbReference type="Pfam" id="PF01000">
    <property type="entry name" value="RNA_pol_A_bac"/>
    <property type="match status" value="1"/>
</dbReference>
<protein>
    <recommendedName>
        <fullName evidence="7">DNA-directed RNA polymerase II subunit RPB3</fullName>
    </recommendedName>
</protein>
<dbReference type="AlphaFoldDB" id="B0XTA3"/>
<accession>B0XTA3</accession>
<dbReference type="Gene3D" id="2.170.120.12">
    <property type="entry name" value="DNA-directed RNA polymerase, insert domain"/>
    <property type="match status" value="1"/>
</dbReference>
<evidence type="ECO:0000256" key="3">
    <source>
        <dbReference type="ARBA" id="ARBA00022478"/>
    </source>
</evidence>
<name>B0XTA3_ASPFC</name>
<gene>
    <name evidence="9" type="ORF">AFUB_028720</name>
</gene>
<dbReference type="Gene3D" id="3.30.1360.10">
    <property type="entry name" value="RNA polymerase, RBP11-like subunit"/>
    <property type="match status" value="1"/>
</dbReference>
<dbReference type="VEuPathDB" id="FungiDB:AFUB_028720"/>
<comment type="similarity">
    <text evidence="6">Belongs to the archaeal Rpo3/eukaryotic RPB3 RNA polymerase subunit family.</text>
</comment>
<reference evidence="9 10" key="1">
    <citation type="journal article" date="2008" name="PLoS Genet.">
        <title>Genomic islands in the pathogenic filamentous fungus Aspergillus fumigatus.</title>
        <authorList>
            <person name="Fedorova N.D."/>
            <person name="Khaldi N."/>
            <person name="Joardar V.S."/>
            <person name="Maiti R."/>
            <person name="Amedeo P."/>
            <person name="Anderson M.J."/>
            <person name="Crabtree J."/>
            <person name="Silva J.C."/>
            <person name="Badger J.H."/>
            <person name="Albarraq A."/>
            <person name="Angiuoli S."/>
            <person name="Bussey H."/>
            <person name="Bowyer P."/>
            <person name="Cotty P.J."/>
            <person name="Dyer P.S."/>
            <person name="Egan A."/>
            <person name="Galens K."/>
            <person name="Fraser-Liggett C.M."/>
            <person name="Haas B.J."/>
            <person name="Inman J.M."/>
            <person name="Kent R."/>
            <person name="Lemieux S."/>
            <person name="Malavazi I."/>
            <person name="Orvis J."/>
            <person name="Roemer T."/>
            <person name="Ronning C.M."/>
            <person name="Sundaram J.P."/>
            <person name="Sutton G."/>
            <person name="Turner G."/>
            <person name="Venter J.C."/>
            <person name="White O.R."/>
            <person name="Whitty B.R."/>
            <person name="Youngman P."/>
            <person name="Wolfe K.H."/>
            <person name="Goldman G.H."/>
            <person name="Wortman J.R."/>
            <person name="Jiang B."/>
            <person name="Denning D.W."/>
            <person name="Nierman W.C."/>
        </authorList>
    </citation>
    <scope>NUCLEOTIDE SEQUENCE [LARGE SCALE GENOMIC DNA]</scope>
    <source>
        <strain evidence="10">CBS 144.89 / FGSC A1163 / CEA10</strain>
    </source>
</reference>
<dbReference type="InterPro" id="IPR036603">
    <property type="entry name" value="RBP11-like"/>
</dbReference>
<dbReference type="InterPro" id="IPR011262">
    <property type="entry name" value="DNA-dir_RNA_pol_insert"/>
</dbReference>
<dbReference type="HOGENOM" id="CLU_038421_1_1_1"/>
<keyword evidence="10" id="KW-1185">Reference proteome</keyword>
<dbReference type="Pfam" id="PF01193">
    <property type="entry name" value="RNA_pol_L"/>
    <property type="match status" value="1"/>
</dbReference>
<dbReference type="InterPro" id="IPR022842">
    <property type="entry name" value="RNAP_Rpo3/Rpb3/RPAC1"/>
</dbReference>
<dbReference type="InterPro" id="IPR001514">
    <property type="entry name" value="DNA-dir_RNA_pol_30-40kDasu_CS"/>
</dbReference>
<keyword evidence="3" id="KW-0240">DNA-directed RNA polymerase</keyword>
<evidence type="ECO:0000256" key="7">
    <source>
        <dbReference type="ARBA" id="ARBA00072506"/>
    </source>
</evidence>
<dbReference type="Proteomes" id="UP000001699">
    <property type="component" value="Unassembled WGS sequence"/>
</dbReference>
<dbReference type="InterPro" id="IPR050518">
    <property type="entry name" value="Rpo3/RPB3_RNA_Pol_subunit"/>
</dbReference>
<sequence length="392" mass="42982">MYYSLDISQNSRVGASPLVPRLSSEVILHSYFMINSMECKDHEGDRERGVFELSSKNVESSSSSREDAADGFLQAEPYRVDFKLSSVDLAFANSLRRVILAEVPTMAIDLVEVEKNTSVLPDEFLAHRLGLIPLNSKNCDQDVEYTRDCDCEDHCARCSVTLTLHARCTGDEIMPVYARDLVVSGERANEWVGDPVITDPEGKGPLICKLRRGQELKMTCVAKKGIAKEHAKWAPTAAVGFEYDPHNNLRHVDYWYEEDPIKEWPVSANAAWEHAAPPDQPFDYDAQPNNFYIDVESIGNLEPDMIIQQGIVVLQRKLATVISSLSGAGNGGRNGLPEDEDMLGVRSPDAYEPPEGMDGGFTAYANGGTSAWGASAATPYGATPYGGGGYGF</sequence>
<evidence type="ECO:0000256" key="5">
    <source>
        <dbReference type="ARBA" id="ARBA00023242"/>
    </source>
</evidence>
<dbReference type="InterPro" id="IPR036643">
    <property type="entry name" value="RNApol_insert_sf"/>
</dbReference>
<dbReference type="CDD" id="cd07031">
    <property type="entry name" value="RNAP_II_RPB3"/>
    <property type="match status" value="1"/>
</dbReference>
<dbReference type="FunFam" id="2.170.120.12:FF:000002">
    <property type="entry name" value="DNA-directed RNA polymerase II subunit RPB3"/>
    <property type="match status" value="1"/>
</dbReference>
<dbReference type="GO" id="GO:0046983">
    <property type="term" value="F:protein dimerization activity"/>
    <property type="evidence" value="ECO:0007669"/>
    <property type="project" value="InterPro"/>
</dbReference>
<dbReference type="PANTHER" id="PTHR11800">
    <property type="entry name" value="DNA-DIRECTED RNA POLYMERASE"/>
    <property type="match status" value="1"/>
</dbReference>